<evidence type="ECO:0000256" key="3">
    <source>
        <dbReference type="ARBA" id="ARBA00023163"/>
    </source>
</evidence>
<dbReference type="Gene3D" id="1.10.10.10">
    <property type="entry name" value="Winged helix-like DNA-binding domain superfamily/Winged helix DNA-binding domain"/>
    <property type="match status" value="1"/>
</dbReference>
<evidence type="ECO:0000256" key="1">
    <source>
        <dbReference type="ARBA" id="ARBA00023015"/>
    </source>
</evidence>
<reference evidence="6 7" key="1">
    <citation type="submission" date="2019-06" db="EMBL/GenBank/DDBJ databases">
        <title>Whole genome shotgun sequence of Pseudonocardia saturnea NBRC 14499.</title>
        <authorList>
            <person name="Hosoyama A."/>
            <person name="Uohara A."/>
            <person name="Ohji S."/>
            <person name="Ichikawa N."/>
        </authorList>
    </citation>
    <scope>NUCLEOTIDE SEQUENCE [LARGE SCALE GENOMIC DNA]</scope>
    <source>
        <strain evidence="6 7">NBRC 14499</strain>
    </source>
</reference>
<proteinExistence type="predicted"/>
<dbReference type="InterPro" id="IPR050707">
    <property type="entry name" value="HTH_MetabolicPath_Reg"/>
</dbReference>
<evidence type="ECO:0000313" key="7">
    <source>
        <dbReference type="Proteomes" id="UP000320693"/>
    </source>
</evidence>
<dbReference type="PANTHER" id="PTHR30136">
    <property type="entry name" value="HELIX-TURN-HELIX TRANSCRIPTIONAL REGULATOR, ICLR FAMILY"/>
    <property type="match status" value="1"/>
</dbReference>
<dbReference type="SUPFAM" id="SSF55781">
    <property type="entry name" value="GAF domain-like"/>
    <property type="match status" value="1"/>
</dbReference>
<feature type="domain" description="IclR-ED" evidence="5">
    <location>
        <begin position="70"/>
        <end position="248"/>
    </location>
</feature>
<evidence type="ECO:0000256" key="2">
    <source>
        <dbReference type="ARBA" id="ARBA00023125"/>
    </source>
</evidence>
<dbReference type="Gene3D" id="3.30.450.40">
    <property type="match status" value="1"/>
</dbReference>
<keyword evidence="1" id="KW-0805">Transcription regulation</keyword>
<dbReference type="Pfam" id="PF09339">
    <property type="entry name" value="HTH_IclR"/>
    <property type="match status" value="1"/>
</dbReference>
<dbReference type="PROSITE" id="PS51077">
    <property type="entry name" value="HTH_ICLR"/>
    <property type="match status" value="1"/>
</dbReference>
<dbReference type="EMBL" id="BJNH01000003">
    <property type="protein sequence ID" value="GEC23186.1"/>
    <property type="molecule type" value="Genomic_DNA"/>
</dbReference>
<dbReference type="InterPro" id="IPR005471">
    <property type="entry name" value="Tscrpt_reg_IclR_N"/>
</dbReference>
<dbReference type="PROSITE" id="PS51078">
    <property type="entry name" value="ICLR_ED"/>
    <property type="match status" value="1"/>
</dbReference>
<sequence>MSRTPTGESVLARAVRIFEAFSPGETTLSVSEIARRAELHISTTSRLVAELTGHGLLSRGPGRTVQIGLRLWELGLRASPTLSLRQVALPFLKDLTNLVGHHAQLSVLEGMDILFLERLSAPDAVVNLSRVAGRMPATATAPGVLLLAHADPERQEEALGRPLPTYTRRTIGDPDRLRSALAEARRNGFVTSPGWVENPACGLAVPVRDVDGAPVAALSVIVPNDDRVFGFLPALRAAAMEIGLVLRRAHAEPTR</sequence>
<dbReference type="PANTHER" id="PTHR30136:SF24">
    <property type="entry name" value="HTH-TYPE TRANSCRIPTIONAL REPRESSOR ALLR"/>
    <property type="match status" value="1"/>
</dbReference>
<comment type="caution">
    <text evidence="6">The sequence shown here is derived from an EMBL/GenBank/DDBJ whole genome shotgun (WGS) entry which is preliminary data.</text>
</comment>
<dbReference type="InterPro" id="IPR036390">
    <property type="entry name" value="WH_DNA-bd_sf"/>
</dbReference>
<feature type="domain" description="HTH iclR-type" evidence="4">
    <location>
        <begin position="8"/>
        <end position="69"/>
    </location>
</feature>
<dbReference type="InterPro" id="IPR014757">
    <property type="entry name" value="Tscrpt_reg_IclR_C"/>
</dbReference>
<organism evidence="6 7">
    <name type="scientific">Pseudonocardia saturnea</name>
    <dbReference type="NCBI Taxonomy" id="33909"/>
    <lineage>
        <taxon>Bacteria</taxon>
        <taxon>Bacillati</taxon>
        <taxon>Actinomycetota</taxon>
        <taxon>Actinomycetes</taxon>
        <taxon>Pseudonocardiales</taxon>
        <taxon>Pseudonocardiaceae</taxon>
        <taxon>Pseudonocardia</taxon>
    </lineage>
</organism>
<keyword evidence="3" id="KW-0804">Transcription</keyword>
<dbReference type="InterPro" id="IPR036388">
    <property type="entry name" value="WH-like_DNA-bd_sf"/>
</dbReference>
<evidence type="ECO:0000259" key="4">
    <source>
        <dbReference type="PROSITE" id="PS51077"/>
    </source>
</evidence>
<dbReference type="Proteomes" id="UP000320693">
    <property type="component" value="Unassembled WGS sequence"/>
</dbReference>
<name>A0ABQ0RR90_9PSEU</name>
<evidence type="ECO:0000313" key="6">
    <source>
        <dbReference type="EMBL" id="GEC23186.1"/>
    </source>
</evidence>
<keyword evidence="7" id="KW-1185">Reference proteome</keyword>
<dbReference type="InterPro" id="IPR029016">
    <property type="entry name" value="GAF-like_dom_sf"/>
</dbReference>
<accession>A0ABQ0RR90</accession>
<dbReference type="Pfam" id="PF01614">
    <property type="entry name" value="IclR_C"/>
    <property type="match status" value="1"/>
</dbReference>
<protein>
    <submittedName>
        <fullName evidence="6">IclR family transcriptional regulator</fullName>
    </submittedName>
</protein>
<dbReference type="SUPFAM" id="SSF46785">
    <property type="entry name" value="Winged helix' DNA-binding domain"/>
    <property type="match status" value="1"/>
</dbReference>
<evidence type="ECO:0000259" key="5">
    <source>
        <dbReference type="PROSITE" id="PS51078"/>
    </source>
</evidence>
<gene>
    <name evidence="6" type="ORF">PSA01_02150</name>
</gene>
<dbReference type="RefSeq" id="WP_085913840.1">
    <property type="nucleotide sequence ID" value="NZ_BJNH01000003.1"/>
</dbReference>
<dbReference type="SMART" id="SM00346">
    <property type="entry name" value="HTH_ICLR"/>
    <property type="match status" value="1"/>
</dbReference>
<keyword evidence="2" id="KW-0238">DNA-binding</keyword>